<name>A0ABY4QS83_9MYCO</name>
<gene>
    <name evidence="10" type="ORF">M5I08_10790</name>
</gene>
<evidence type="ECO:0000256" key="6">
    <source>
        <dbReference type="ARBA" id="ARBA00022840"/>
    </source>
</evidence>
<dbReference type="RefSeq" id="WP_219066607.1">
    <property type="nucleotide sequence ID" value="NZ_CAJUXY010000009.1"/>
</dbReference>
<keyword evidence="6" id="KW-0067">ATP-binding</keyword>
<dbReference type="EMBL" id="CP097320">
    <property type="protein sequence ID" value="UQX12639.1"/>
    <property type="molecule type" value="Genomic_DNA"/>
</dbReference>
<dbReference type="InterPro" id="IPR000719">
    <property type="entry name" value="Prot_kinase_dom"/>
</dbReference>
<evidence type="ECO:0000256" key="3">
    <source>
        <dbReference type="ARBA" id="ARBA00022679"/>
    </source>
</evidence>
<sequence>MPLVSGATAAGFHIVRLLGGGELGELYVAQRLNLPRQYALKFLPPELSADPEYRFRFHQESDQAAALSHPSIVGLHDRGEFEDQLWLAMDYVEGTDAAQLLTDAYPEGMPPDMVIEVIWAIAEALDYAHEQGLVHGYVNPSNILVGDSAPGRRRILLAGFGVARPPDETNSLTRANLAIGTVSYAAPEQLLDDAIDGQADQYALACTAFHLLTGWPAFAHMKPAVVISKHLNEASPRPSDVKPELIYFDAPFARALMKAPAERFTQCREFAKALEARGSLKSFIPGAKAALLATAPETTDAWATEPAAAAVSAPPAADVGGTPAPPDMLPTAEVDDPVAPPDVLPKSDVDDAVTLTEPDASSAAPDDASISARRRRRRLHTTALGLTIVAVAIGGILGVMALRSAPRSDDTPANVDTFSPVPTTTATPPAPAAAIPPPIVKAPAPATTTPAVTVSRAAPVAPTTTSPSAAYTTVPQTTRAHAQSPTTTPSGLDPRPAIGIPCGAPGATATSNAGIPVICASTPGGAAWEPPGG</sequence>
<evidence type="ECO:0000256" key="7">
    <source>
        <dbReference type="SAM" id="MobiDB-lite"/>
    </source>
</evidence>
<organism evidence="10 11">
    <name type="scientific">Candidatus Mycobacterium methanotrophicum</name>
    <dbReference type="NCBI Taxonomy" id="2943498"/>
    <lineage>
        <taxon>Bacteria</taxon>
        <taxon>Bacillati</taxon>
        <taxon>Actinomycetota</taxon>
        <taxon>Actinomycetes</taxon>
        <taxon>Mycobacteriales</taxon>
        <taxon>Mycobacteriaceae</taxon>
        <taxon>Mycobacterium</taxon>
    </lineage>
</organism>
<keyword evidence="2 10" id="KW-0723">Serine/threonine-protein kinase</keyword>
<feature type="region of interest" description="Disordered" evidence="7">
    <location>
        <begin position="355"/>
        <end position="374"/>
    </location>
</feature>
<evidence type="ECO:0000313" key="10">
    <source>
        <dbReference type="EMBL" id="UQX12639.1"/>
    </source>
</evidence>
<evidence type="ECO:0000256" key="1">
    <source>
        <dbReference type="ARBA" id="ARBA00012513"/>
    </source>
</evidence>
<evidence type="ECO:0000256" key="2">
    <source>
        <dbReference type="ARBA" id="ARBA00022527"/>
    </source>
</evidence>
<keyword evidence="5 10" id="KW-0418">Kinase</keyword>
<evidence type="ECO:0000256" key="8">
    <source>
        <dbReference type="SAM" id="Phobius"/>
    </source>
</evidence>
<feature type="compositionally biased region" description="Low complexity" evidence="7">
    <location>
        <begin position="457"/>
        <end position="475"/>
    </location>
</feature>
<feature type="domain" description="Protein kinase" evidence="9">
    <location>
        <begin position="12"/>
        <end position="284"/>
    </location>
</feature>
<feature type="compositionally biased region" description="Polar residues" evidence="7">
    <location>
        <begin position="476"/>
        <end position="490"/>
    </location>
</feature>
<accession>A0ABY4QS83</accession>
<dbReference type="Pfam" id="PF00069">
    <property type="entry name" value="Pkinase"/>
    <property type="match status" value="1"/>
</dbReference>
<keyword evidence="8" id="KW-0472">Membrane</keyword>
<dbReference type="CDD" id="cd14014">
    <property type="entry name" value="STKc_PknB_like"/>
    <property type="match status" value="1"/>
</dbReference>
<dbReference type="Proteomes" id="UP001056610">
    <property type="component" value="Chromosome"/>
</dbReference>
<dbReference type="PANTHER" id="PTHR43289:SF6">
    <property type="entry name" value="SERINE_THREONINE-PROTEIN KINASE NEKL-3"/>
    <property type="match status" value="1"/>
</dbReference>
<keyword evidence="8" id="KW-1133">Transmembrane helix</keyword>
<evidence type="ECO:0000313" key="11">
    <source>
        <dbReference type="Proteomes" id="UP001056610"/>
    </source>
</evidence>
<feature type="region of interest" description="Disordered" evidence="7">
    <location>
        <begin position="457"/>
        <end position="503"/>
    </location>
</feature>
<feature type="region of interest" description="Disordered" evidence="7">
    <location>
        <begin position="304"/>
        <end position="349"/>
    </location>
</feature>
<evidence type="ECO:0000259" key="9">
    <source>
        <dbReference type="PROSITE" id="PS50011"/>
    </source>
</evidence>
<keyword evidence="11" id="KW-1185">Reference proteome</keyword>
<keyword evidence="3" id="KW-0808">Transferase</keyword>
<keyword evidence="8" id="KW-0812">Transmembrane</keyword>
<evidence type="ECO:0000256" key="5">
    <source>
        <dbReference type="ARBA" id="ARBA00022777"/>
    </source>
</evidence>
<keyword evidence="4" id="KW-0547">Nucleotide-binding</keyword>
<dbReference type="GO" id="GO:0004674">
    <property type="term" value="F:protein serine/threonine kinase activity"/>
    <property type="evidence" value="ECO:0007669"/>
    <property type="project" value="UniProtKB-KW"/>
</dbReference>
<proteinExistence type="predicted"/>
<protein>
    <recommendedName>
        <fullName evidence="1">non-specific serine/threonine protein kinase</fullName>
        <ecNumber evidence="1">2.7.11.1</ecNumber>
    </recommendedName>
</protein>
<feature type="compositionally biased region" description="Low complexity" evidence="7">
    <location>
        <begin position="359"/>
        <end position="371"/>
    </location>
</feature>
<feature type="transmembrane region" description="Helical" evidence="8">
    <location>
        <begin position="383"/>
        <end position="402"/>
    </location>
</feature>
<feature type="compositionally biased region" description="Low complexity" evidence="7">
    <location>
        <begin position="304"/>
        <end position="319"/>
    </location>
</feature>
<reference evidence="10" key="1">
    <citation type="submission" date="2022-05" db="EMBL/GenBank/DDBJ databases">
        <title>A methanotrophic Mycobacterium dominates a cave microbial ecosystem.</title>
        <authorList>
            <person name="Van Spanning R.J.M."/>
            <person name="Guan Q."/>
            <person name="Melkonian C."/>
            <person name="Gallant J."/>
            <person name="Polerecky L."/>
            <person name="Flot J.-F."/>
            <person name="Brandt B.W."/>
            <person name="Braster M."/>
            <person name="Iturbe Espinoza P."/>
            <person name="Aerts J."/>
            <person name="Meima-Franke M."/>
            <person name="Piersma S.R."/>
            <person name="Bunduc C."/>
            <person name="Ummels R."/>
            <person name="Pain A."/>
            <person name="Fleming E.J."/>
            <person name="van der Wel N."/>
            <person name="Gherman V.D."/>
            <person name="Sarbu S.M."/>
            <person name="Bodelier P.L.E."/>
            <person name="Bitter W."/>
        </authorList>
    </citation>
    <scope>NUCLEOTIDE SEQUENCE</scope>
    <source>
        <strain evidence="10">Sulfur Cave</strain>
    </source>
</reference>
<dbReference type="PROSITE" id="PS50011">
    <property type="entry name" value="PROTEIN_KINASE_DOM"/>
    <property type="match status" value="1"/>
</dbReference>
<dbReference type="PANTHER" id="PTHR43289">
    <property type="entry name" value="MITOGEN-ACTIVATED PROTEIN KINASE KINASE KINASE 20-RELATED"/>
    <property type="match status" value="1"/>
</dbReference>
<evidence type="ECO:0000256" key="4">
    <source>
        <dbReference type="ARBA" id="ARBA00022741"/>
    </source>
</evidence>
<dbReference type="EC" id="2.7.11.1" evidence="1"/>